<dbReference type="EMBL" id="JACTNZ010000010">
    <property type="protein sequence ID" value="KAG5527396.1"/>
    <property type="molecule type" value="Genomic_DNA"/>
</dbReference>
<dbReference type="PROSITE" id="PS00674">
    <property type="entry name" value="AAA"/>
    <property type="match status" value="1"/>
</dbReference>
<evidence type="ECO:0000256" key="5">
    <source>
        <dbReference type="ARBA" id="ARBA00049360"/>
    </source>
</evidence>
<gene>
    <name evidence="9" type="ORF">RHGRI_028321</name>
</gene>
<proteinExistence type="inferred from homology"/>
<organism evidence="9 10">
    <name type="scientific">Rhododendron griersonianum</name>
    <dbReference type="NCBI Taxonomy" id="479676"/>
    <lineage>
        <taxon>Eukaryota</taxon>
        <taxon>Viridiplantae</taxon>
        <taxon>Streptophyta</taxon>
        <taxon>Embryophyta</taxon>
        <taxon>Tracheophyta</taxon>
        <taxon>Spermatophyta</taxon>
        <taxon>Magnoliopsida</taxon>
        <taxon>eudicotyledons</taxon>
        <taxon>Gunneridae</taxon>
        <taxon>Pentapetalae</taxon>
        <taxon>asterids</taxon>
        <taxon>Ericales</taxon>
        <taxon>Ericaceae</taxon>
        <taxon>Ericoideae</taxon>
        <taxon>Rhodoreae</taxon>
        <taxon>Rhododendron</taxon>
    </lineage>
</organism>
<reference evidence="9" key="1">
    <citation type="submission" date="2020-08" db="EMBL/GenBank/DDBJ databases">
        <title>Plant Genome Project.</title>
        <authorList>
            <person name="Zhang R.-G."/>
        </authorList>
    </citation>
    <scope>NUCLEOTIDE SEQUENCE</scope>
    <source>
        <strain evidence="9">WSP0</strain>
        <tissue evidence="9">Leaf</tissue>
    </source>
</reference>
<evidence type="ECO:0000256" key="1">
    <source>
        <dbReference type="ARBA" id="ARBA00001946"/>
    </source>
</evidence>
<keyword evidence="3" id="KW-0378">Hydrolase</keyword>
<keyword evidence="6" id="KW-0547">Nucleotide-binding</keyword>
<evidence type="ECO:0000313" key="9">
    <source>
        <dbReference type="EMBL" id="KAG5527396.1"/>
    </source>
</evidence>
<name>A0AAV6IFE3_9ERIC</name>
<feature type="domain" description="AAA+ ATPase" evidence="8">
    <location>
        <begin position="245"/>
        <end position="398"/>
    </location>
</feature>
<dbReference type="Pfam" id="PF25568">
    <property type="entry name" value="AAA_lid_At3g28540"/>
    <property type="match status" value="1"/>
</dbReference>
<dbReference type="GO" id="GO:0006950">
    <property type="term" value="P:response to stress"/>
    <property type="evidence" value="ECO:0007669"/>
    <property type="project" value="UniProtKB-ARBA"/>
</dbReference>
<comment type="similarity">
    <text evidence="2">Belongs to the AAA ATPase family. BCS1 subfamily.</text>
</comment>
<dbReference type="GO" id="GO:0016887">
    <property type="term" value="F:ATP hydrolysis activity"/>
    <property type="evidence" value="ECO:0007669"/>
    <property type="project" value="InterPro"/>
</dbReference>
<dbReference type="Pfam" id="PF00004">
    <property type="entry name" value="AAA"/>
    <property type="match status" value="1"/>
</dbReference>
<dbReference type="InterPro" id="IPR003959">
    <property type="entry name" value="ATPase_AAA_core"/>
</dbReference>
<evidence type="ECO:0000259" key="8">
    <source>
        <dbReference type="SMART" id="SM00382"/>
    </source>
</evidence>
<evidence type="ECO:0000256" key="3">
    <source>
        <dbReference type="ARBA" id="ARBA00022801"/>
    </source>
</evidence>
<dbReference type="InterPro" id="IPR027417">
    <property type="entry name" value="P-loop_NTPase"/>
</dbReference>
<dbReference type="Pfam" id="PF14363">
    <property type="entry name" value="AAA_assoc"/>
    <property type="match status" value="1"/>
</dbReference>
<dbReference type="PANTHER" id="PTHR23070">
    <property type="entry name" value="BCS1 AAA-TYPE ATPASE"/>
    <property type="match status" value="1"/>
</dbReference>
<feature type="compositionally biased region" description="Acidic residues" evidence="7">
    <location>
        <begin position="509"/>
        <end position="540"/>
    </location>
</feature>
<dbReference type="InterPro" id="IPR050747">
    <property type="entry name" value="Mitochondrial_chaperone_BCS1"/>
</dbReference>
<dbReference type="Proteomes" id="UP000823749">
    <property type="component" value="Chromosome 10"/>
</dbReference>
<comment type="caution">
    <text evidence="9">The sequence shown here is derived from an EMBL/GenBank/DDBJ whole genome shotgun (WGS) entry which is preliminary data.</text>
</comment>
<dbReference type="SUPFAM" id="SSF52540">
    <property type="entry name" value="P-loop containing nucleoside triphosphate hydrolases"/>
    <property type="match status" value="1"/>
</dbReference>
<evidence type="ECO:0000256" key="2">
    <source>
        <dbReference type="ARBA" id="ARBA00007448"/>
    </source>
</evidence>
<keyword evidence="10" id="KW-1185">Reference proteome</keyword>
<dbReference type="Gene3D" id="6.10.280.40">
    <property type="match status" value="1"/>
</dbReference>
<sequence>MNTVGAAGLWEEATAKITGFMFTCLMFNQIFPDFLRHYLESLKNKFVLYFFPNVEITFHEYSGSKHKISEAYSLIETYLSSKSPTHSNRIVGELVKKRESVVLTMDASQEIVDVFNGVEVKWFLKVNLPSSTTISWGPSCDMDKKCYVLSFHCKDRKVVTRTYLDYVMGEGREIAVRNRQQRIYTNNPSDNWWDYKKNLWSHAVFKHPTTFKSLALDSKFKEEIIDDLATFSKGKEYYEKAGKAWKRGYLLYGPPGTGKSTMIAAMANYLSYDIYDLELTAVGDNTELRKLASVIPSKSIVVIEDIDCSLDLSGKRGKKKESGVRDGDPIVRKLKEEGQGGRESKVTLSGLLNFMDGLWSACAGERIIVVTTNHVEKLDPALIRRGRMDKHIELSYCGFEAFKILAKNFLDIDSHDLFGTIRELLEQSHMSPADVAESLMHKTLSRDVETCLQNLIQALKNAKEVETLEGEEKGCEKDDGNREDEEKGCEKEGGASEDEEKGCKKEDGASEDEEEGCESEDGTSEDEEGCEKDDESCEGEEGSKKEDC</sequence>
<dbReference type="InterPro" id="IPR003960">
    <property type="entry name" value="ATPase_AAA_CS"/>
</dbReference>
<feature type="compositionally biased region" description="Basic and acidic residues" evidence="7">
    <location>
        <begin position="467"/>
        <end position="494"/>
    </location>
</feature>
<dbReference type="CDD" id="cd19510">
    <property type="entry name" value="RecA-like_BCS1"/>
    <property type="match status" value="1"/>
</dbReference>
<comment type="cofactor">
    <cofactor evidence="1">
        <name>Mg(2+)</name>
        <dbReference type="ChEBI" id="CHEBI:18420"/>
    </cofactor>
</comment>
<keyword evidence="6" id="KW-0067">ATP-binding</keyword>
<evidence type="ECO:0000256" key="4">
    <source>
        <dbReference type="ARBA" id="ARBA00022842"/>
    </source>
</evidence>
<dbReference type="Gene3D" id="3.40.50.300">
    <property type="entry name" value="P-loop containing nucleotide triphosphate hydrolases"/>
    <property type="match status" value="1"/>
</dbReference>
<dbReference type="AlphaFoldDB" id="A0AAV6IFE3"/>
<dbReference type="SMART" id="SM00382">
    <property type="entry name" value="AAA"/>
    <property type="match status" value="1"/>
</dbReference>
<dbReference type="GO" id="GO:0005524">
    <property type="term" value="F:ATP binding"/>
    <property type="evidence" value="ECO:0007669"/>
    <property type="project" value="UniProtKB-KW"/>
</dbReference>
<keyword evidence="4" id="KW-0460">Magnesium</keyword>
<evidence type="ECO:0000256" key="6">
    <source>
        <dbReference type="RuleBase" id="RU003651"/>
    </source>
</evidence>
<accession>A0AAV6IFE3</accession>
<dbReference type="InterPro" id="IPR003593">
    <property type="entry name" value="AAA+_ATPase"/>
</dbReference>
<feature type="region of interest" description="Disordered" evidence="7">
    <location>
        <begin position="467"/>
        <end position="548"/>
    </location>
</feature>
<evidence type="ECO:0000313" key="10">
    <source>
        <dbReference type="Proteomes" id="UP000823749"/>
    </source>
</evidence>
<comment type="catalytic activity">
    <reaction evidence="5">
        <text>ATP + H2O = ADP + phosphate + H(+)</text>
        <dbReference type="Rhea" id="RHEA:13065"/>
        <dbReference type="ChEBI" id="CHEBI:15377"/>
        <dbReference type="ChEBI" id="CHEBI:15378"/>
        <dbReference type="ChEBI" id="CHEBI:30616"/>
        <dbReference type="ChEBI" id="CHEBI:43474"/>
        <dbReference type="ChEBI" id="CHEBI:456216"/>
    </reaction>
</comment>
<protein>
    <recommendedName>
        <fullName evidence="8">AAA+ ATPase domain-containing protein</fullName>
    </recommendedName>
</protein>
<dbReference type="InterPro" id="IPR058017">
    <property type="entry name" value="At3g28540-like_C"/>
</dbReference>
<evidence type="ECO:0000256" key="7">
    <source>
        <dbReference type="SAM" id="MobiDB-lite"/>
    </source>
</evidence>
<dbReference type="InterPro" id="IPR025753">
    <property type="entry name" value="AAA_N_dom"/>
</dbReference>